<comment type="caution">
    <text evidence="2">The sequence shown here is derived from an EMBL/GenBank/DDBJ whole genome shotgun (WGS) entry which is preliminary data.</text>
</comment>
<organism evidence="2 3">
    <name type="scientific">Maritimibacter alkaliphilus HTCC2654</name>
    <dbReference type="NCBI Taxonomy" id="314271"/>
    <lineage>
        <taxon>Bacteria</taxon>
        <taxon>Pseudomonadati</taxon>
        <taxon>Pseudomonadota</taxon>
        <taxon>Alphaproteobacteria</taxon>
        <taxon>Rhodobacterales</taxon>
        <taxon>Roseobacteraceae</taxon>
        <taxon>Maritimibacter</taxon>
    </lineage>
</organism>
<sequence>MKIVPNLYFIGGMRCGSTTLNLLLSQHPEIFMSPVKEPMYWRAEMLRATGATDTSGVAWPYAEPEAYEGLFDGVTTERWIGESSHYIYAQGTAELIRAASPDARIIVSLRNPAERLFSEFMRGVRAGHFEGEFESFLRRNATFSDDGRIVDFTPESRIGKGQQARLVKPWIEAFGADHVHFVLFEDLEDHAARTAVEIYRWLGVDDSFVPVAVHTQRSGVPRSRWLMKSLTTRKGPLKAVRRFLPRILREQVRSFVYSKTLERKELPPHLDLALRRFYEPDIIELERLTGRNLESWKVRALEAAA</sequence>
<dbReference type="RefSeq" id="WP_008331967.1">
    <property type="nucleotide sequence ID" value="NZ_CH902578.1"/>
</dbReference>
<name>A3VCH0_9RHOB</name>
<dbReference type="OrthoDB" id="7210452at2"/>
<dbReference type="AlphaFoldDB" id="A3VCH0"/>
<dbReference type="InterPro" id="IPR027417">
    <property type="entry name" value="P-loop_NTPase"/>
</dbReference>
<dbReference type="STRING" id="314271.RB2654_12224"/>
<dbReference type="PANTHER" id="PTHR10605">
    <property type="entry name" value="HEPARAN SULFATE SULFOTRANSFERASE"/>
    <property type="match status" value="1"/>
</dbReference>
<dbReference type="Pfam" id="PF13469">
    <property type="entry name" value="Sulfotransfer_3"/>
    <property type="match status" value="1"/>
</dbReference>
<dbReference type="Gene3D" id="3.40.50.300">
    <property type="entry name" value="P-loop containing nucleotide triphosphate hydrolases"/>
    <property type="match status" value="1"/>
</dbReference>
<protein>
    <recommendedName>
        <fullName evidence="4">Sulfotransferase</fullName>
    </recommendedName>
</protein>
<dbReference type="GO" id="GO:0008146">
    <property type="term" value="F:sulfotransferase activity"/>
    <property type="evidence" value="ECO:0007669"/>
    <property type="project" value="InterPro"/>
</dbReference>
<dbReference type="EMBL" id="AAMT01000003">
    <property type="protein sequence ID" value="EAQ13836.1"/>
    <property type="molecule type" value="Genomic_DNA"/>
</dbReference>
<reference evidence="2 3" key="1">
    <citation type="journal article" date="2010" name="J. Bacteriol.">
        <title>Genome sequences of Pelagibaca bermudensis HTCC2601T and Maritimibacter alkaliphilus HTCC2654T, the type strains of two marine Roseobacter genera.</title>
        <authorList>
            <person name="Thrash J.C."/>
            <person name="Cho J.C."/>
            <person name="Ferriera S."/>
            <person name="Johnson J."/>
            <person name="Vergin K.L."/>
            <person name="Giovannoni S.J."/>
        </authorList>
    </citation>
    <scope>NUCLEOTIDE SEQUENCE [LARGE SCALE GENOMIC DNA]</scope>
    <source>
        <strain evidence="2 3">HTCC2654</strain>
    </source>
</reference>
<dbReference type="InterPro" id="IPR037359">
    <property type="entry name" value="NST/OST"/>
</dbReference>
<proteinExistence type="predicted"/>
<accession>A3VCH0</accession>
<evidence type="ECO:0000256" key="1">
    <source>
        <dbReference type="ARBA" id="ARBA00022679"/>
    </source>
</evidence>
<gene>
    <name evidence="2" type="ORF">RB2654_12224</name>
</gene>
<evidence type="ECO:0008006" key="4">
    <source>
        <dbReference type="Google" id="ProtNLM"/>
    </source>
</evidence>
<dbReference type="PANTHER" id="PTHR10605:SF56">
    <property type="entry name" value="BIFUNCTIONAL HEPARAN SULFATE N-DEACETYLASE_N-SULFOTRANSFERASE"/>
    <property type="match status" value="1"/>
</dbReference>
<keyword evidence="3" id="KW-1185">Reference proteome</keyword>
<evidence type="ECO:0000313" key="2">
    <source>
        <dbReference type="EMBL" id="EAQ13836.1"/>
    </source>
</evidence>
<evidence type="ECO:0000313" key="3">
    <source>
        <dbReference type="Proteomes" id="UP000002931"/>
    </source>
</evidence>
<dbReference type="eggNOG" id="COG4424">
    <property type="taxonomic scope" value="Bacteria"/>
</dbReference>
<keyword evidence="1" id="KW-0808">Transferase</keyword>
<dbReference type="SUPFAM" id="SSF52540">
    <property type="entry name" value="P-loop containing nucleoside triphosphate hydrolases"/>
    <property type="match status" value="1"/>
</dbReference>
<dbReference type="HOGENOM" id="CLU_017703_1_1_5"/>
<dbReference type="Proteomes" id="UP000002931">
    <property type="component" value="Unassembled WGS sequence"/>
</dbReference>